<dbReference type="EMBL" id="CAJHJT010000012">
    <property type="protein sequence ID" value="CAD6998540.1"/>
    <property type="molecule type" value="Genomic_DNA"/>
</dbReference>
<accession>A0A811UIJ7</accession>
<proteinExistence type="predicted"/>
<evidence type="ECO:0000313" key="1">
    <source>
        <dbReference type="EMBL" id="CAD6998540.1"/>
    </source>
</evidence>
<organism evidence="1 2">
    <name type="scientific">Ceratitis capitata</name>
    <name type="common">Mediterranean fruit fly</name>
    <name type="synonym">Tephritis capitata</name>
    <dbReference type="NCBI Taxonomy" id="7213"/>
    <lineage>
        <taxon>Eukaryota</taxon>
        <taxon>Metazoa</taxon>
        <taxon>Ecdysozoa</taxon>
        <taxon>Arthropoda</taxon>
        <taxon>Hexapoda</taxon>
        <taxon>Insecta</taxon>
        <taxon>Pterygota</taxon>
        <taxon>Neoptera</taxon>
        <taxon>Endopterygota</taxon>
        <taxon>Diptera</taxon>
        <taxon>Brachycera</taxon>
        <taxon>Muscomorpha</taxon>
        <taxon>Tephritoidea</taxon>
        <taxon>Tephritidae</taxon>
        <taxon>Ceratitis</taxon>
        <taxon>Ceratitis</taxon>
    </lineage>
</organism>
<evidence type="ECO:0000313" key="2">
    <source>
        <dbReference type="Proteomes" id="UP000606786"/>
    </source>
</evidence>
<keyword evidence="2" id="KW-1185">Reference proteome</keyword>
<protein>
    <submittedName>
        <fullName evidence="1">(Mediterranean fruit fly) hypothetical protein</fullName>
    </submittedName>
</protein>
<gene>
    <name evidence="1" type="ORF">CCAP1982_LOCUS7128</name>
</gene>
<comment type="caution">
    <text evidence="1">The sequence shown here is derived from an EMBL/GenBank/DDBJ whole genome shotgun (WGS) entry which is preliminary data.</text>
</comment>
<name>A0A811UIJ7_CERCA</name>
<dbReference type="AlphaFoldDB" id="A0A811UIJ7"/>
<reference evidence="1" key="1">
    <citation type="submission" date="2020-11" db="EMBL/GenBank/DDBJ databases">
        <authorList>
            <person name="Whitehead M."/>
        </authorList>
    </citation>
    <scope>NUCLEOTIDE SEQUENCE</scope>
    <source>
        <strain evidence="1">EGII</strain>
    </source>
</reference>
<dbReference type="Proteomes" id="UP000606786">
    <property type="component" value="Unassembled WGS sequence"/>
</dbReference>
<sequence length="128" mass="14807">MFWKCQFITIFVMDGFTPKQRAETVPLHIENSRSIVLTQRAYREKYRGKAKAPYDISPDLALQTFFCGVICKARLNANQPQTMNEIKTEIDVITLEMLGKLMANAEKMSHFVIANNGYLFMNDFVFKN</sequence>